<feature type="transmembrane region" description="Helical" evidence="1">
    <location>
        <begin position="362"/>
        <end position="386"/>
    </location>
</feature>
<dbReference type="PANTHER" id="PTHR35580">
    <property type="entry name" value="CELL SURFACE GLYCOPROTEIN (S-LAYER PROTEIN)-LIKE PROTEIN"/>
    <property type="match status" value="1"/>
</dbReference>
<organism evidence="2 3">
    <name type="scientific">Symbiodinium natans</name>
    <dbReference type="NCBI Taxonomy" id="878477"/>
    <lineage>
        <taxon>Eukaryota</taxon>
        <taxon>Sar</taxon>
        <taxon>Alveolata</taxon>
        <taxon>Dinophyceae</taxon>
        <taxon>Suessiales</taxon>
        <taxon>Symbiodiniaceae</taxon>
        <taxon>Symbiodinium</taxon>
    </lineage>
</organism>
<comment type="caution">
    <text evidence="2">The sequence shown here is derived from an EMBL/GenBank/DDBJ whole genome shotgun (WGS) entry which is preliminary data.</text>
</comment>
<dbReference type="InterPro" id="IPR052918">
    <property type="entry name" value="Motility_Chemotaxis_Reg"/>
</dbReference>
<evidence type="ECO:0000313" key="2">
    <source>
        <dbReference type="EMBL" id="CAE7022725.1"/>
    </source>
</evidence>
<reference evidence="2" key="1">
    <citation type="submission" date="2021-02" db="EMBL/GenBank/DDBJ databases">
        <authorList>
            <person name="Dougan E. K."/>
            <person name="Rhodes N."/>
            <person name="Thang M."/>
            <person name="Chan C."/>
        </authorList>
    </citation>
    <scope>NUCLEOTIDE SEQUENCE</scope>
</reference>
<protein>
    <submittedName>
        <fullName evidence="2">FlaEY protein</fullName>
    </submittedName>
</protein>
<keyword evidence="1" id="KW-0812">Transmembrane</keyword>
<evidence type="ECO:0000256" key="1">
    <source>
        <dbReference type="SAM" id="Phobius"/>
    </source>
</evidence>
<keyword evidence="1" id="KW-1133">Transmembrane helix</keyword>
<sequence>MRQENFYKGSDWDNVYAFQAGVGPRSRAAPFTVDQDNNLVIAGATEGFLDGYTNAGDSDIFLMKFTSNGTWLWTVQRGSAYEGVEDLQAGGGAARHLCRFQVGFERFFLFAMPSMLALTAGSPLQVDQDNNLVVAGEGYASLDGNTHAGSADVFLMKFTSNGTWLWTVQRGSGYDATQALQASLQVPGRFERFFLLAMPSMLALTGLRENWVKKGPAGSPLQVDQDNNLVVAGFTFSSLENYTNAGSADAFFMTFTSNGAWLCTVQRGGSRAVFLQAPSELLHFAAFQERLVQTSSGPGQGVARLQKVPSLVWVWEEAGRLHPPQQVDRDNNVVAAGTTTSSLDNYTNAGVNDVFLMSLEALLQYFLAVGVVPPAGGFMFLCLAGLRFGGPLALR</sequence>
<keyword evidence="3" id="KW-1185">Reference proteome</keyword>
<proteinExistence type="predicted"/>
<keyword evidence="1" id="KW-0472">Membrane</keyword>
<name>A0A812I7S8_9DINO</name>
<dbReference type="PANTHER" id="PTHR35580:SF1">
    <property type="entry name" value="PHYTASE-LIKE DOMAIN-CONTAINING PROTEIN"/>
    <property type="match status" value="1"/>
</dbReference>
<dbReference type="Proteomes" id="UP000604046">
    <property type="component" value="Unassembled WGS sequence"/>
</dbReference>
<dbReference type="AlphaFoldDB" id="A0A812I7S8"/>
<dbReference type="EMBL" id="CAJNDS010000178">
    <property type="protein sequence ID" value="CAE7022725.1"/>
    <property type="molecule type" value="Genomic_DNA"/>
</dbReference>
<accession>A0A812I7S8</accession>
<gene>
    <name evidence="2" type="primary">flaEY</name>
    <name evidence="2" type="ORF">SNAT2548_LOCUS2946</name>
</gene>
<evidence type="ECO:0000313" key="3">
    <source>
        <dbReference type="Proteomes" id="UP000604046"/>
    </source>
</evidence>